<reference evidence="3 6" key="2">
    <citation type="submission" date="2020-08" db="EMBL/GenBank/DDBJ databases">
        <title>Sequencing the genomes of 1000 actinobacteria strains.</title>
        <authorList>
            <person name="Klenk H.-P."/>
        </authorList>
    </citation>
    <scope>NUCLEOTIDE SEQUENCE [LARGE SCALE GENOMIC DNA]</scope>
    <source>
        <strain evidence="3 6">DSM 15626</strain>
    </source>
</reference>
<dbReference type="EMBL" id="JACHKF010000001">
    <property type="protein sequence ID" value="MBB6565434.1"/>
    <property type="molecule type" value="Genomic_DNA"/>
</dbReference>
<dbReference type="GO" id="GO:0003677">
    <property type="term" value="F:DNA binding"/>
    <property type="evidence" value="ECO:0007669"/>
    <property type="project" value="UniProtKB-KW"/>
</dbReference>
<proteinExistence type="predicted"/>
<keyword evidence="5" id="KW-1185">Reference proteome</keyword>
<reference evidence="4 5" key="1">
    <citation type="submission" date="2020-05" db="EMBL/GenBank/DDBJ databases">
        <title>Genome sequence of Kribbella sandramycini ATCC 39419.</title>
        <authorList>
            <person name="Maclea K.S."/>
            <person name="Fair J.L."/>
        </authorList>
    </citation>
    <scope>NUCLEOTIDE SEQUENCE [LARGE SCALE GENOMIC DNA]</scope>
    <source>
        <strain evidence="4 5">ATCC 39419</strain>
    </source>
</reference>
<accession>A0A7Y4NZ65</accession>
<name>A0A7Y4NZ65_9ACTN</name>
<evidence type="ECO:0000313" key="5">
    <source>
        <dbReference type="Proteomes" id="UP000534306"/>
    </source>
</evidence>
<comment type="caution">
    <text evidence="4">The sequence shown here is derived from an EMBL/GenBank/DDBJ whole genome shotgun (WGS) entry which is preliminary data.</text>
</comment>
<dbReference type="PANTHER" id="PTHR30204">
    <property type="entry name" value="REDOX-CYCLING DRUG-SENSING TRANSCRIPTIONAL ACTIVATOR SOXR"/>
    <property type="match status" value="1"/>
</dbReference>
<dbReference type="AlphaFoldDB" id="A0A7Y4NZ65"/>
<evidence type="ECO:0000313" key="4">
    <source>
        <dbReference type="EMBL" id="NOL41702.1"/>
    </source>
</evidence>
<dbReference type="Proteomes" id="UP000553957">
    <property type="component" value="Unassembled WGS sequence"/>
</dbReference>
<evidence type="ECO:0000256" key="1">
    <source>
        <dbReference type="ARBA" id="ARBA00023125"/>
    </source>
</evidence>
<dbReference type="EMBL" id="JABJRC010000003">
    <property type="protein sequence ID" value="NOL41702.1"/>
    <property type="molecule type" value="Genomic_DNA"/>
</dbReference>
<dbReference type="GO" id="GO:0003700">
    <property type="term" value="F:DNA-binding transcription factor activity"/>
    <property type="evidence" value="ECO:0007669"/>
    <property type="project" value="InterPro"/>
</dbReference>
<sequence>MSILGDMANDYVGIGAAAALYGLPVSTVRWWEKQGVVTPPVGPDGKRRYGERELRQLGMAQLCRSTGLMALDEIALITADDSSAIERRHVVDSRIEQLERQIAELTAARAYLLHFATCRHAESTECQFLTDDLRANTHWRFFDTPDLLSAARQAYQVTGKASIPPVN</sequence>
<dbReference type="SMART" id="SM00422">
    <property type="entry name" value="HTH_MERR"/>
    <property type="match status" value="1"/>
</dbReference>
<feature type="domain" description="HTH merR-type" evidence="2">
    <location>
        <begin position="14"/>
        <end position="80"/>
    </location>
</feature>
<dbReference type="Gene3D" id="1.10.1660.10">
    <property type="match status" value="1"/>
</dbReference>
<dbReference type="PANTHER" id="PTHR30204:SF93">
    <property type="entry name" value="HTH MERR-TYPE DOMAIN-CONTAINING PROTEIN"/>
    <property type="match status" value="1"/>
</dbReference>
<dbReference type="InterPro" id="IPR047057">
    <property type="entry name" value="MerR_fam"/>
</dbReference>
<dbReference type="PROSITE" id="PS50937">
    <property type="entry name" value="HTH_MERR_2"/>
    <property type="match status" value="1"/>
</dbReference>
<evidence type="ECO:0000259" key="2">
    <source>
        <dbReference type="PROSITE" id="PS50937"/>
    </source>
</evidence>
<dbReference type="InterPro" id="IPR009061">
    <property type="entry name" value="DNA-bd_dom_put_sf"/>
</dbReference>
<keyword evidence="1 3" id="KW-0238">DNA-binding</keyword>
<dbReference type="InterPro" id="IPR000551">
    <property type="entry name" value="MerR-type_HTH_dom"/>
</dbReference>
<evidence type="ECO:0000313" key="3">
    <source>
        <dbReference type="EMBL" id="MBB6565434.1"/>
    </source>
</evidence>
<dbReference type="Pfam" id="PF13411">
    <property type="entry name" value="MerR_1"/>
    <property type="match status" value="1"/>
</dbReference>
<protein>
    <submittedName>
        <fullName evidence="3">DNA-binding transcriptional MerR regulator</fullName>
    </submittedName>
    <submittedName>
        <fullName evidence="4">MerR family transcriptional regulator</fullName>
    </submittedName>
</protein>
<evidence type="ECO:0000313" key="6">
    <source>
        <dbReference type="Proteomes" id="UP000553957"/>
    </source>
</evidence>
<dbReference type="CDD" id="cd00592">
    <property type="entry name" value="HTH_MerR-like"/>
    <property type="match status" value="1"/>
</dbReference>
<gene>
    <name evidence="3" type="ORF">HNR71_001071</name>
    <name evidence="4" type="ORF">HPO96_15755</name>
</gene>
<organism evidence="4 5">
    <name type="scientific">Kribbella sandramycini</name>
    <dbReference type="NCBI Taxonomy" id="60450"/>
    <lineage>
        <taxon>Bacteria</taxon>
        <taxon>Bacillati</taxon>
        <taxon>Actinomycetota</taxon>
        <taxon>Actinomycetes</taxon>
        <taxon>Propionibacteriales</taxon>
        <taxon>Kribbellaceae</taxon>
        <taxon>Kribbella</taxon>
    </lineage>
</organism>
<dbReference type="SUPFAM" id="SSF46955">
    <property type="entry name" value="Putative DNA-binding domain"/>
    <property type="match status" value="1"/>
</dbReference>
<dbReference type="Proteomes" id="UP000534306">
    <property type="component" value="Unassembled WGS sequence"/>
</dbReference>